<dbReference type="InterPro" id="IPR005074">
    <property type="entry name" value="Peptidase_C39"/>
</dbReference>
<evidence type="ECO:0000256" key="5">
    <source>
        <dbReference type="ARBA" id="ARBA00022741"/>
    </source>
</evidence>
<dbReference type="Pfam" id="PF00664">
    <property type="entry name" value="ABC_membrane"/>
    <property type="match status" value="1"/>
</dbReference>
<keyword evidence="6" id="KW-0067">ATP-binding</keyword>
<dbReference type="Pfam" id="PF03412">
    <property type="entry name" value="Peptidase_C39"/>
    <property type="match status" value="1"/>
</dbReference>
<accession>A0A3P1C2W2</accession>
<gene>
    <name evidence="15" type="ORF">EHT25_07480</name>
</gene>
<feature type="domain" description="Peptidase C39" evidence="14">
    <location>
        <begin position="15"/>
        <end position="139"/>
    </location>
</feature>
<feature type="transmembrane region" description="Helical" evidence="11">
    <location>
        <begin position="285"/>
        <end position="306"/>
    </location>
</feature>
<dbReference type="GO" id="GO:0016887">
    <property type="term" value="F:ATP hydrolysis activity"/>
    <property type="evidence" value="ECO:0007669"/>
    <property type="project" value="InterPro"/>
</dbReference>
<feature type="domain" description="ABC transporter" evidence="12">
    <location>
        <begin position="491"/>
        <end position="726"/>
    </location>
</feature>
<dbReference type="GO" id="GO:0005524">
    <property type="term" value="F:ATP binding"/>
    <property type="evidence" value="ECO:0007669"/>
    <property type="project" value="UniProtKB-KW"/>
</dbReference>
<dbReference type="SUPFAM" id="SSF52540">
    <property type="entry name" value="P-loop containing nucleoside triphosphate hydrolases"/>
    <property type="match status" value="1"/>
</dbReference>
<dbReference type="RefSeq" id="WP_124872849.1">
    <property type="nucleotide sequence ID" value="NZ_RQJO01000007.1"/>
</dbReference>
<feature type="transmembrane region" description="Helical" evidence="11">
    <location>
        <begin position="211"/>
        <end position="229"/>
    </location>
</feature>
<dbReference type="GO" id="GO:0005886">
    <property type="term" value="C:plasma membrane"/>
    <property type="evidence" value="ECO:0007669"/>
    <property type="project" value="UniProtKB-SubCell"/>
</dbReference>
<evidence type="ECO:0000256" key="10">
    <source>
        <dbReference type="ARBA" id="ARBA00043264"/>
    </source>
</evidence>
<dbReference type="Gene3D" id="1.20.1560.10">
    <property type="entry name" value="ABC transporter type 1, transmembrane domain"/>
    <property type="match status" value="1"/>
</dbReference>
<dbReference type="SMART" id="SM00382">
    <property type="entry name" value="AAA"/>
    <property type="match status" value="1"/>
</dbReference>
<dbReference type="GO" id="GO:0006508">
    <property type="term" value="P:proteolysis"/>
    <property type="evidence" value="ECO:0007669"/>
    <property type="project" value="InterPro"/>
</dbReference>
<keyword evidence="3" id="KW-1003">Cell membrane</keyword>
<keyword evidence="8 11" id="KW-1133">Transmembrane helix</keyword>
<dbReference type="GO" id="GO:0034040">
    <property type="term" value="F:ATPase-coupled lipid transmembrane transporter activity"/>
    <property type="evidence" value="ECO:0007669"/>
    <property type="project" value="TreeGrafter"/>
</dbReference>
<dbReference type="PROSITE" id="PS50929">
    <property type="entry name" value="ABC_TM1F"/>
    <property type="match status" value="1"/>
</dbReference>
<keyword evidence="10" id="KW-0080">Bacteriocin transport</keyword>
<dbReference type="PROSITE" id="PS00211">
    <property type="entry name" value="ABC_TRANSPORTER_1"/>
    <property type="match status" value="1"/>
</dbReference>
<evidence type="ECO:0000256" key="11">
    <source>
        <dbReference type="SAM" id="Phobius"/>
    </source>
</evidence>
<dbReference type="CDD" id="cd18571">
    <property type="entry name" value="ABC_6TM_peptidase_like"/>
    <property type="match status" value="1"/>
</dbReference>
<evidence type="ECO:0000259" key="13">
    <source>
        <dbReference type="PROSITE" id="PS50929"/>
    </source>
</evidence>
<dbReference type="Proteomes" id="UP000271925">
    <property type="component" value="Unassembled WGS sequence"/>
</dbReference>
<dbReference type="Gene3D" id="3.90.70.10">
    <property type="entry name" value="Cysteine proteinases"/>
    <property type="match status" value="1"/>
</dbReference>
<keyword evidence="5" id="KW-0547">Nucleotide-binding</keyword>
<comment type="caution">
    <text evidence="15">The sequence shown here is derived from an EMBL/GenBank/DDBJ whole genome shotgun (WGS) entry which is preliminary data.</text>
</comment>
<dbReference type="InterPro" id="IPR036640">
    <property type="entry name" value="ABC1_TM_sf"/>
</dbReference>
<dbReference type="InterPro" id="IPR017871">
    <property type="entry name" value="ABC_transporter-like_CS"/>
</dbReference>
<dbReference type="AlphaFoldDB" id="A0A3P1C2W2"/>
<reference evidence="15 16" key="1">
    <citation type="submission" date="2018-11" db="EMBL/GenBank/DDBJ databases">
        <authorList>
            <person name="Zhou Z."/>
            <person name="Wang G."/>
        </authorList>
    </citation>
    <scope>NUCLEOTIDE SEQUENCE [LARGE SCALE GENOMIC DNA]</scope>
    <source>
        <strain evidence="15 16">KCTC52004</strain>
    </source>
</reference>
<evidence type="ECO:0000313" key="15">
    <source>
        <dbReference type="EMBL" id="RRB07612.1"/>
    </source>
</evidence>
<evidence type="ECO:0000256" key="2">
    <source>
        <dbReference type="ARBA" id="ARBA00022448"/>
    </source>
</evidence>
<dbReference type="FunFam" id="3.40.50.300:FF:000221">
    <property type="entry name" value="Multidrug ABC transporter ATP-binding protein"/>
    <property type="match status" value="1"/>
</dbReference>
<evidence type="ECO:0000256" key="7">
    <source>
        <dbReference type="ARBA" id="ARBA00022927"/>
    </source>
</evidence>
<dbReference type="GO" id="GO:0043213">
    <property type="term" value="P:bacteriocin transport"/>
    <property type="evidence" value="ECO:0007669"/>
    <property type="project" value="UniProtKB-KW"/>
</dbReference>
<feature type="transmembrane region" description="Helical" evidence="11">
    <location>
        <begin position="312"/>
        <end position="333"/>
    </location>
</feature>
<dbReference type="InterPro" id="IPR003439">
    <property type="entry name" value="ABC_transporter-like_ATP-bd"/>
</dbReference>
<dbReference type="GO" id="GO:0008233">
    <property type="term" value="F:peptidase activity"/>
    <property type="evidence" value="ECO:0007669"/>
    <property type="project" value="InterPro"/>
</dbReference>
<keyword evidence="9 11" id="KW-0472">Membrane</keyword>
<dbReference type="SUPFAM" id="SSF90123">
    <property type="entry name" value="ABC transporter transmembrane region"/>
    <property type="match status" value="1"/>
</dbReference>
<evidence type="ECO:0000256" key="9">
    <source>
        <dbReference type="ARBA" id="ARBA00023136"/>
    </source>
</evidence>
<evidence type="ECO:0000259" key="14">
    <source>
        <dbReference type="PROSITE" id="PS50990"/>
    </source>
</evidence>
<dbReference type="PANTHER" id="PTHR24221:SF654">
    <property type="entry name" value="ATP-BINDING CASSETTE SUB-FAMILY B MEMBER 6"/>
    <property type="match status" value="1"/>
</dbReference>
<protein>
    <submittedName>
        <fullName evidence="15">Peptidase domain-containing ABC transporter</fullName>
    </submittedName>
</protein>
<evidence type="ECO:0000256" key="4">
    <source>
        <dbReference type="ARBA" id="ARBA00022692"/>
    </source>
</evidence>
<dbReference type="PROSITE" id="PS50990">
    <property type="entry name" value="PEPTIDASE_C39"/>
    <property type="match status" value="1"/>
</dbReference>
<feature type="domain" description="ABC transmembrane type-1" evidence="13">
    <location>
        <begin position="176"/>
        <end position="457"/>
    </location>
</feature>
<sequence>MQPSHLLSPHVQPVQKNNNDSALKCLRKVARHHGKNLSMASLRSKNSGKAGNKTLKDIAELAESIGFRARCIDVSYATLTQEIPLPCLIKWNGHGFVVVSKIVQNQIAIGTDRETITVSSGEFRKNWLPESAEEATVLLLEPTPGFLMETAPEPDAKPQGLRSLVNYLKRYPKLVWQLILGMAFGTILKLIFPFLTQAIVDVGVMNNNLNFIYIFLAGQLMLMVGRNSLEAIRGWLLLYVSSKVGVSLLTDFVAKVMRLPISYFNEKAVGEVMQRVEDQKRIETFLSAQLPIILFGSINLIIYTLIFAIYDLTIFAIFFGATLLYLGWIALFLKKRREHDFTRARIAEQDQNKLVQIVQGMSDIKLANAEILKRWDWELIRARLFRQNIRLLKISQVQQIGGLLINETKILVITFLSAKAVLDGHLSLGAMLAVQQMLGQTNSPTEQLFAYLQQIQDARISTERINTVHQMPEEEADDRAITSHISENQPIVLRNVNFQYPHSASTVLRDIRLYIPAGKTTAIVGSSGSGKTTLLKLLMKHYEPSSGEVSIGKQSLKNIATRSWRNECGVVMSDGVIFADSILSNIALGDPDPNLERVHNAARVANIHEWIETTPLGYHSTIGIEHGSMSQGQKQRILIARAVYKNPEFLFFDEGTNALDVQNQQIIMKNLSDFFSGRTVVVVAHRLSTIRHADQIVVIEEGQILEKGTHEELVALEGRYFELLTKQLEAAS</sequence>
<evidence type="ECO:0000256" key="8">
    <source>
        <dbReference type="ARBA" id="ARBA00022989"/>
    </source>
</evidence>
<dbReference type="Gene3D" id="3.40.50.300">
    <property type="entry name" value="P-loop containing nucleotide triphosphate hydrolases"/>
    <property type="match status" value="1"/>
</dbReference>
<keyword evidence="16" id="KW-1185">Reference proteome</keyword>
<evidence type="ECO:0000313" key="16">
    <source>
        <dbReference type="Proteomes" id="UP000271925"/>
    </source>
</evidence>
<dbReference type="Pfam" id="PF00005">
    <property type="entry name" value="ABC_tran"/>
    <property type="match status" value="1"/>
</dbReference>
<keyword evidence="2" id="KW-0813">Transport</keyword>
<dbReference type="GO" id="GO:0140359">
    <property type="term" value="F:ABC-type transporter activity"/>
    <property type="evidence" value="ECO:0007669"/>
    <property type="project" value="InterPro"/>
</dbReference>
<evidence type="ECO:0000256" key="1">
    <source>
        <dbReference type="ARBA" id="ARBA00004651"/>
    </source>
</evidence>
<dbReference type="InterPro" id="IPR039421">
    <property type="entry name" value="Type_1_exporter"/>
</dbReference>
<evidence type="ECO:0000256" key="3">
    <source>
        <dbReference type="ARBA" id="ARBA00022475"/>
    </source>
</evidence>
<dbReference type="InterPro" id="IPR027417">
    <property type="entry name" value="P-loop_NTPase"/>
</dbReference>
<dbReference type="OrthoDB" id="9760358at2"/>
<dbReference type="EMBL" id="RQJO01000007">
    <property type="protein sequence ID" value="RRB07612.1"/>
    <property type="molecule type" value="Genomic_DNA"/>
</dbReference>
<name>A0A3P1C2W2_9BACT</name>
<proteinExistence type="predicted"/>
<comment type="subcellular location">
    <subcellularLocation>
        <location evidence="1">Cell membrane</location>
        <topology evidence="1">Multi-pass membrane protein</topology>
    </subcellularLocation>
</comment>
<evidence type="ECO:0000256" key="6">
    <source>
        <dbReference type="ARBA" id="ARBA00022840"/>
    </source>
</evidence>
<evidence type="ECO:0000259" key="12">
    <source>
        <dbReference type="PROSITE" id="PS50893"/>
    </source>
</evidence>
<dbReference type="InterPro" id="IPR003593">
    <property type="entry name" value="AAA+_ATPase"/>
</dbReference>
<dbReference type="PANTHER" id="PTHR24221">
    <property type="entry name" value="ATP-BINDING CASSETTE SUB-FAMILY B"/>
    <property type="match status" value="1"/>
</dbReference>
<keyword evidence="7" id="KW-0653">Protein transport</keyword>
<feature type="transmembrane region" description="Helical" evidence="11">
    <location>
        <begin position="174"/>
        <end position="199"/>
    </location>
</feature>
<dbReference type="PROSITE" id="PS50893">
    <property type="entry name" value="ABC_TRANSPORTER_2"/>
    <property type="match status" value="1"/>
</dbReference>
<dbReference type="GO" id="GO:0015031">
    <property type="term" value="P:protein transport"/>
    <property type="evidence" value="ECO:0007669"/>
    <property type="project" value="UniProtKB-KW"/>
</dbReference>
<dbReference type="InterPro" id="IPR011527">
    <property type="entry name" value="ABC1_TM_dom"/>
</dbReference>
<keyword evidence="4 11" id="KW-0812">Transmembrane</keyword>
<organism evidence="15 16">
    <name type="scientific">Larkinella rosea</name>
    <dbReference type="NCBI Taxonomy" id="2025312"/>
    <lineage>
        <taxon>Bacteria</taxon>
        <taxon>Pseudomonadati</taxon>
        <taxon>Bacteroidota</taxon>
        <taxon>Cytophagia</taxon>
        <taxon>Cytophagales</taxon>
        <taxon>Spirosomataceae</taxon>
        <taxon>Larkinella</taxon>
    </lineage>
</organism>